<evidence type="ECO:0000313" key="3">
    <source>
        <dbReference type="EMBL" id="EFX86979.1"/>
    </source>
</evidence>
<proteinExistence type="predicted"/>
<dbReference type="AlphaFoldDB" id="E9G0W6"/>
<feature type="region of interest" description="Disordered" evidence="2">
    <location>
        <begin position="382"/>
        <end position="432"/>
    </location>
</feature>
<dbReference type="EMBL" id="GL732528">
    <property type="protein sequence ID" value="EFX86979.1"/>
    <property type="molecule type" value="Genomic_DNA"/>
</dbReference>
<accession>E9G0W6</accession>
<name>E9G0W6_DAPPU</name>
<gene>
    <name evidence="3" type="ORF">DAPPUDRAFT_312451</name>
</gene>
<dbReference type="KEGG" id="dpx:DAPPUDRAFT_312451"/>
<evidence type="ECO:0000256" key="2">
    <source>
        <dbReference type="SAM" id="MobiDB-lite"/>
    </source>
</evidence>
<dbReference type="InParanoid" id="E9G0W6"/>
<sequence>MSVIISNATVHFITGLIILSYAIQSSRAAPKGLLKKQFESTEKSYADDSSTNELKLDGQNKPTHVAVKPSSVGIWPTSSPLKDIMLSPNPVKSLLDNGMDKATTFLIGANNFLNGNSNIDPIDRFNSNFNTLFTSTGTSAVNNYYNIFANFWVNFDAISQFVRGMENRIVVRRVTAAAAAKDKESNAIVQEALSSLTAVNAQLEALKKNLNNSLRRQELFEIKSAKFKEKESRTIETAIDLGIDKLADILTGVSNVMNSKSNIDAVDRFFATFTTLFTSRGGYNLYAYYYIFSNWWVVFDASAMIFRVWEDRFKERQSNVQALQTQQESDSKIGETLEALSEANAKLALLKDSLNSLIRRKDIRRMGLAALKQGFERKQTIDLPYPGLDETDDEDGDEEEEGDEDEEEPVDEDEGTDVANSLIKELDKHRLP</sequence>
<feature type="compositionally biased region" description="Acidic residues" evidence="2">
    <location>
        <begin position="389"/>
        <end position="416"/>
    </location>
</feature>
<dbReference type="OrthoDB" id="6366228at2759"/>
<dbReference type="HOGENOM" id="CLU_635037_0_0_1"/>
<organism evidence="3 4">
    <name type="scientific">Daphnia pulex</name>
    <name type="common">Water flea</name>
    <dbReference type="NCBI Taxonomy" id="6669"/>
    <lineage>
        <taxon>Eukaryota</taxon>
        <taxon>Metazoa</taxon>
        <taxon>Ecdysozoa</taxon>
        <taxon>Arthropoda</taxon>
        <taxon>Crustacea</taxon>
        <taxon>Branchiopoda</taxon>
        <taxon>Diplostraca</taxon>
        <taxon>Cladocera</taxon>
        <taxon>Anomopoda</taxon>
        <taxon>Daphniidae</taxon>
        <taxon>Daphnia</taxon>
    </lineage>
</organism>
<feature type="coiled-coil region" evidence="1">
    <location>
        <begin position="189"/>
        <end position="223"/>
    </location>
</feature>
<protein>
    <submittedName>
        <fullName evidence="3">Uncharacterized protein</fullName>
    </submittedName>
</protein>
<evidence type="ECO:0000256" key="1">
    <source>
        <dbReference type="SAM" id="Coils"/>
    </source>
</evidence>
<evidence type="ECO:0000313" key="4">
    <source>
        <dbReference type="Proteomes" id="UP000000305"/>
    </source>
</evidence>
<keyword evidence="1" id="KW-0175">Coiled coil</keyword>
<dbReference type="Proteomes" id="UP000000305">
    <property type="component" value="Unassembled WGS sequence"/>
</dbReference>
<reference evidence="3 4" key="1">
    <citation type="journal article" date="2011" name="Science">
        <title>The ecoresponsive genome of Daphnia pulex.</title>
        <authorList>
            <person name="Colbourne J.K."/>
            <person name="Pfrender M.E."/>
            <person name="Gilbert D."/>
            <person name="Thomas W.K."/>
            <person name="Tucker A."/>
            <person name="Oakley T.H."/>
            <person name="Tokishita S."/>
            <person name="Aerts A."/>
            <person name="Arnold G.J."/>
            <person name="Basu M.K."/>
            <person name="Bauer D.J."/>
            <person name="Caceres C.E."/>
            <person name="Carmel L."/>
            <person name="Casola C."/>
            <person name="Choi J.H."/>
            <person name="Detter J.C."/>
            <person name="Dong Q."/>
            <person name="Dusheyko S."/>
            <person name="Eads B.D."/>
            <person name="Frohlich T."/>
            <person name="Geiler-Samerotte K.A."/>
            <person name="Gerlach D."/>
            <person name="Hatcher P."/>
            <person name="Jogdeo S."/>
            <person name="Krijgsveld J."/>
            <person name="Kriventseva E.V."/>
            <person name="Kultz D."/>
            <person name="Laforsch C."/>
            <person name="Lindquist E."/>
            <person name="Lopez J."/>
            <person name="Manak J.R."/>
            <person name="Muller J."/>
            <person name="Pangilinan J."/>
            <person name="Patwardhan R.P."/>
            <person name="Pitluck S."/>
            <person name="Pritham E.J."/>
            <person name="Rechtsteiner A."/>
            <person name="Rho M."/>
            <person name="Rogozin I.B."/>
            <person name="Sakarya O."/>
            <person name="Salamov A."/>
            <person name="Schaack S."/>
            <person name="Shapiro H."/>
            <person name="Shiga Y."/>
            <person name="Skalitzky C."/>
            <person name="Smith Z."/>
            <person name="Souvorov A."/>
            <person name="Sung W."/>
            <person name="Tang Z."/>
            <person name="Tsuchiya D."/>
            <person name="Tu H."/>
            <person name="Vos H."/>
            <person name="Wang M."/>
            <person name="Wolf Y.I."/>
            <person name="Yamagata H."/>
            <person name="Yamada T."/>
            <person name="Ye Y."/>
            <person name="Shaw J.R."/>
            <person name="Andrews J."/>
            <person name="Crease T.J."/>
            <person name="Tang H."/>
            <person name="Lucas S.M."/>
            <person name="Robertson H.M."/>
            <person name="Bork P."/>
            <person name="Koonin E.V."/>
            <person name="Zdobnov E.M."/>
            <person name="Grigoriev I.V."/>
            <person name="Lynch M."/>
            <person name="Boore J.L."/>
        </authorList>
    </citation>
    <scope>NUCLEOTIDE SEQUENCE [LARGE SCALE GENOMIC DNA]</scope>
</reference>
<keyword evidence="4" id="KW-1185">Reference proteome</keyword>